<sequence>MSKTCGDFGGHKRQDDKGPCGLDAGWKTDHPGEGKCTLHGGSVTGRPVIHGRYSVKHKQELQDKMQEFLEDPQPGNLMSELALQRAMLQDFVERLGDTVLIDVIMRKHVFDMIESISKVVERISRILNSTAITAAELQLLQMALPDLLLRYIDEPEKRLAFMGELRQLIGTPSQAHRSQITSSVSDQD</sequence>
<accession>A0A0F9P1H3</accession>
<proteinExistence type="predicted"/>
<gene>
    <name evidence="1" type="ORF">LCGC14_1269970</name>
</gene>
<reference evidence="1" key="1">
    <citation type="journal article" date="2015" name="Nature">
        <title>Complex archaea that bridge the gap between prokaryotes and eukaryotes.</title>
        <authorList>
            <person name="Spang A."/>
            <person name="Saw J.H."/>
            <person name="Jorgensen S.L."/>
            <person name="Zaremba-Niedzwiedzka K."/>
            <person name="Martijn J."/>
            <person name="Lind A.E."/>
            <person name="van Eijk R."/>
            <person name="Schleper C."/>
            <person name="Guy L."/>
            <person name="Ettema T.J."/>
        </authorList>
    </citation>
    <scope>NUCLEOTIDE SEQUENCE</scope>
</reference>
<evidence type="ECO:0000313" key="1">
    <source>
        <dbReference type="EMBL" id="KKM87327.1"/>
    </source>
</evidence>
<dbReference type="EMBL" id="LAZR01007117">
    <property type="protein sequence ID" value="KKM87327.1"/>
    <property type="molecule type" value="Genomic_DNA"/>
</dbReference>
<organism evidence="1">
    <name type="scientific">marine sediment metagenome</name>
    <dbReference type="NCBI Taxonomy" id="412755"/>
    <lineage>
        <taxon>unclassified sequences</taxon>
        <taxon>metagenomes</taxon>
        <taxon>ecological metagenomes</taxon>
    </lineage>
</organism>
<comment type="caution">
    <text evidence="1">The sequence shown here is derived from an EMBL/GenBank/DDBJ whole genome shotgun (WGS) entry which is preliminary data.</text>
</comment>
<protein>
    <submittedName>
        <fullName evidence="1">Uncharacterized protein</fullName>
    </submittedName>
</protein>
<dbReference type="AlphaFoldDB" id="A0A0F9P1H3"/>
<name>A0A0F9P1H3_9ZZZZ</name>